<protein>
    <submittedName>
        <fullName evidence="3">Class I SAM-dependent methyltransferase</fullName>
    </submittedName>
</protein>
<name>A0A6A7Y7W3_9HYPH</name>
<sequence length="267" mass="29562">MSLDVAELMAFYETPLGRVARQFVGARIRRLWPDLKGERLIGLGYAAPYCGPYVGEAERVGAFMPARMGVTRWPTDGPNRATLVEEDALPLPDHSIERMLVVHGLENTDAPEKMLREIWRVLSPGGRLLVVVPNRLGLWTRAEATPFGTGRPYSRSQLERMFAETMFTPVAAGEALFVPPTSRRIILGSARAWERMGRRLPGAFAGVVLVEAEKRYWQPAQSGGKRARVRRLMPVLQPATQPALRMLPDPTAPSAGRTIDAETIGSH</sequence>
<feature type="domain" description="Methyltransferase type 11" evidence="2">
    <location>
        <begin position="85"/>
        <end position="130"/>
    </location>
</feature>
<keyword evidence="4" id="KW-1185">Reference proteome</keyword>
<accession>A0A6A7Y7W3</accession>
<dbReference type="Pfam" id="PF08241">
    <property type="entry name" value="Methyltransf_11"/>
    <property type="match status" value="1"/>
</dbReference>
<evidence type="ECO:0000313" key="3">
    <source>
        <dbReference type="EMBL" id="MQT13579.1"/>
    </source>
</evidence>
<evidence type="ECO:0000256" key="1">
    <source>
        <dbReference type="SAM" id="MobiDB-lite"/>
    </source>
</evidence>
<keyword evidence="3" id="KW-0489">Methyltransferase</keyword>
<reference evidence="3 4" key="1">
    <citation type="submission" date="2019-09" db="EMBL/GenBank/DDBJ databases">
        <title>Segnochrobactrum spirostomi gen. nov., sp. nov., isolated from the ciliate Spirostomum cf. yagiui and description of a novel family, Segnochrobactraceae fam. nov. within the order Rhizobiales of the class Alphaproteobacteria.</title>
        <authorList>
            <person name="Akter S."/>
            <person name="Shazib S.U.A."/>
            <person name="Shin M.K."/>
        </authorList>
    </citation>
    <scope>NUCLEOTIDE SEQUENCE [LARGE SCALE GENOMIC DNA]</scope>
    <source>
        <strain evidence="3 4">Sp-1</strain>
    </source>
</reference>
<proteinExistence type="predicted"/>
<evidence type="ECO:0000313" key="4">
    <source>
        <dbReference type="Proteomes" id="UP000332515"/>
    </source>
</evidence>
<dbReference type="Proteomes" id="UP000332515">
    <property type="component" value="Unassembled WGS sequence"/>
</dbReference>
<dbReference type="AlphaFoldDB" id="A0A6A7Y7W3"/>
<organism evidence="3 4">
    <name type="scientific">Segnochrobactrum spirostomi</name>
    <dbReference type="NCBI Taxonomy" id="2608987"/>
    <lineage>
        <taxon>Bacteria</taxon>
        <taxon>Pseudomonadati</taxon>
        <taxon>Pseudomonadota</taxon>
        <taxon>Alphaproteobacteria</taxon>
        <taxon>Hyphomicrobiales</taxon>
        <taxon>Segnochrobactraceae</taxon>
        <taxon>Segnochrobactrum</taxon>
    </lineage>
</organism>
<dbReference type="EMBL" id="VWNA01000001">
    <property type="protein sequence ID" value="MQT13579.1"/>
    <property type="molecule type" value="Genomic_DNA"/>
</dbReference>
<dbReference type="SUPFAM" id="SSF53335">
    <property type="entry name" value="S-adenosyl-L-methionine-dependent methyltransferases"/>
    <property type="match status" value="1"/>
</dbReference>
<feature type="region of interest" description="Disordered" evidence="1">
    <location>
        <begin position="244"/>
        <end position="267"/>
    </location>
</feature>
<dbReference type="InterPro" id="IPR029063">
    <property type="entry name" value="SAM-dependent_MTases_sf"/>
</dbReference>
<evidence type="ECO:0000259" key="2">
    <source>
        <dbReference type="Pfam" id="PF08241"/>
    </source>
</evidence>
<dbReference type="InterPro" id="IPR013216">
    <property type="entry name" value="Methyltransf_11"/>
</dbReference>
<dbReference type="GO" id="GO:0008757">
    <property type="term" value="F:S-adenosylmethionine-dependent methyltransferase activity"/>
    <property type="evidence" value="ECO:0007669"/>
    <property type="project" value="InterPro"/>
</dbReference>
<dbReference type="RefSeq" id="WP_153482444.1">
    <property type="nucleotide sequence ID" value="NZ_VWNA01000001.1"/>
</dbReference>
<gene>
    <name evidence="3" type="ORF">F0357_13210</name>
</gene>
<keyword evidence="3" id="KW-0808">Transferase</keyword>
<dbReference type="GO" id="GO:0032259">
    <property type="term" value="P:methylation"/>
    <property type="evidence" value="ECO:0007669"/>
    <property type="project" value="UniProtKB-KW"/>
</dbReference>
<comment type="caution">
    <text evidence="3">The sequence shown here is derived from an EMBL/GenBank/DDBJ whole genome shotgun (WGS) entry which is preliminary data.</text>
</comment>
<dbReference type="Gene3D" id="3.40.50.150">
    <property type="entry name" value="Vaccinia Virus protein VP39"/>
    <property type="match status" value="1"/>
</dbReference>